<dbReference type="Proteomes" id="UP000053096">
    <property type="component" value="Unassembled WGS sequence"/>
</dbReference>
<dbReference type="EMBL" id="CYTV01000017">
    <property type="protein sequence ID" value="CUJ13483.1"/>
    <property type="molecule type" value="Genomic_DNA"/>
</dbReference>
<name>A0A0M7HS04_9BORD</name>
<dbReference type="AlphaFoldDB" id="A0A0M7HS04"/>
<reference evidence="1 2" key="1">
    <citation type="submission" date="2015-09" db="EMBL/GenBank/DDBJ databases">
        <authorList>
            <person name="Jackson K.R."/>
            <person name="Lunt B.L."/>
            <person name="Fisher J.N.B."/>
            <person name="Gardner A.V."/>
            <person name="Bailey M.E."/>
            <person name="Deus L.M."/>
            <person name="Earl A.S."/>
            <person name="Gibby P.D."/>
            <person name="Hartmann K.A."/>
            <person name="Liu J.E."/>
            <person name="Manci A.M."/>
            <person name="Nielsen D.A."/>
            <person name="Solomon M.B."/>
            <person name="Breakwell D.P."/>
            <person name="Burnett S.H."/>
            <person name="Grose J.H."/>
        </authorList>
    </citation>
    <scope>NUCLEOTIDE SEQUENCE [LARGE SCALE GENOMIC DNA]</scope>
    <source>
        <strain evidence="1 2">2789STDY5608636</strain>
    </source>
</reference>
<protein>
    <submittedName>
        <fullName evidence="1">Uncharacterized protein</fullName>
    </submittedName>
</protein>
<organism evidence="1 2">
    <name type="scientific">Bordetella pseudohinzii</name>
    <dbReference type="NCBI Taxonomy" id="1331258"/>
    <lineage>
        <taxon>Bacteria</taxon>
        <taxon>Pseudomonadati</taxon>
        <taxon>Pseudomonadota</taxon>
        <taxon>Betaproteobacteria</taxon>
        <taxon>Burkholderiales</taxon>
        <taxon>Alcaligenaceae</taxon>
        <taxon>Bordetella</taxon>
    </lineage>
</organism>
<accession>A0A0M7HS04</accession>
<evidence type="ECO:0000313" key="2">
    <source>
        <dbReference type="Proteomes" id="UP000053096"/>
    </source>
</evidence>
<sequence>MWRALTHLIFGAMLVNVPKFIDAFSATIGLMY</sequence>
<proteinExistence type="predicted"/>
<gene>
    <name evidence="1" type="ORF">ERS370011_03934</name>
</gene>
<evidence type="ECO:0000313" key="1">
    <source>
        <dbReference type="EMBL" id="CUJ13483.1"/>
    </source>
</evidence>